<dbReference type="EMBL" id="HBGW01101907">
    <property type="protein sequence ID" value="CAD9646602.1"/>
    <property type="molecule type" value="Transcribed_RNA"/>
</dbReference>
<keyword evidence="2" id="KW-0732">Signal</keyword>
<evidence type="ECO:0000256" key="1">
    <source>
        <dbReference type="SAM" id="MobiDB-lite"/>
    </source>
</evidence>
<proteinExistence type="predicted"/>
<evidence type="ECO:0000256" key="2">
    <source>
        <dbReference type="SAM" id="SignalP"/>
    </source>
</evidence>
<dbReference type="AlphaFoldDB" id="A0A6V0DZG6"/>
<feature type="chain" id="PRO_5030160652" description="WAP domain-containing protein" evidence="2">
    <location>
        <begin position="22"/>
        <end position="116"/>
    </location>
</feature>
<reference evidence="3" key="1">
    <citation type="submission" date="2021-01" db="EMBL/GenBank/DDBJ databases">
        <authorList>
            <person name="Corre E."/>
            <person name="Pelletier E."/>
            <person name="Niang G."/>
            <person name="Scheremetjew M."/>
            <person name="Finn R."/>
            <person name="Kale V."/>
            <person name="Holt S."/>
            <person name="Cochrane G."/>
            <person name="Meng A."/>
            <person name="Brown T."/>
            <person name="Cohen L."/>
        </authorList>
    </citation>
    <scope>NUCLEOTIDE SEQUENCE</scope>
    <source>
        <strain evidence="3">RCC3387</strain>
    </source>
</reference>
<organism evidence="3">
    <name type="scientific">Zooxanthella nutricula</name>
    <dbReference type="NCBI Taxonomy" id="1333877"/>
    <lineage>
        <taxon>Eukaryota</taxon>
        <taxon>Sar</taxon>
        <taxon>Alveolata</taxon>
        <taxon>Dinophyceae</taxon>
        <taxon>Peridiniales</taxon>
        <taxon>Peridiniales incertae sedis</taxon>
        <taxon>Zooxanthella</taxon>
    </lineage>
</organism>
<accession>A0A6V0DZG6</accession>
<sequence length="116" mass="11461">MAFLKGLTMLLVGLSLGAALAGESGTAIRPPGVPACGGAGCNASAVLPGGDRSFGPEHAAAGGDRADARAAGSPQVARSPAGFLAKDEDCAHPCTWLIKGCDPNRVCTLGCCLIVR</sequence>
<evidence type="ECO:0000313" key="3">
    <source>
        <dbReference type="EMBL" id="CAD9646602.1"/>
    </source>
</evidence>
<feature type="region of interest" description="Disordered" evidence="1">
    <location>
        <begin position="52"/>
        <end position="72"/>
    </location>
</feature>
<name>A0A6V0DZG6_9DINO</name>
<feature type="signal peptide" evidence="2">
    <location>
        <begin position="1"/>
        <end position="21"/>
    </location>
</feature>
<evidence type="ECO:0008006" key="4">
    <source>
        <dbReference type="Google" id="ProtNLM"/>
    </source>
</evidence>
<protein>
    <recommendedName>
        <fullName evidence="4">WAP domain-containing protein</fullName>
    </recommendedName>
</protein>
<gene>
    <name evidence="3" type="ORF">BRAN1462_LOCUS64424</name>
</gene>